<gene>
    <name evidence="2" type="ORF">BJX68DRAFT_230006</name>
</gene>
<keyword evidence="3" id="KW-1185">Reference proteome</keyword>
<evidence type="ECO:0000313" key="3">
    <source>
        <dbReference type="Proteomes" id="UP001610444"/>
    </source>
</evidence>
<dbReference type="RefSeq" id="XP_070902252.1">
    <property type="nucleotide sequence ID" value="XM_071039152.1"/>
</dbReference>
<dbReference type="GeneID" id="98154316"/>
<evidence type="ECO:0000313" key="2">
    <source>
        <dbReference type="EMBL" id="KAL2856094.1"/>
    </source>
</evidence>
<accession>A0ABR4KWA6</accession>
<reference evidence="2 3" key="1">
    <citation type="submission" date="2024-07" db="EMBL/GenBank/DDBJ databases">
        <title>Section-level genome sequencing and comparative genomics of Aspergillus sections Usti and Cavernicolus.</title>
        <authorList>
            <consortium name="Lawrence Berkeley National Laboratory"/>
            <person name="Nybo J.L."/>
            <person name="Vesth T.C."/>
            <person name="Theobald S."/>
            <person name="Frisvad J.C."/>
            <person name="Larsen T.O."/>
            <person name="Kjaerboelling I."/>
            <person name="Rothschild-Mancinelli K."/>
            <person name="Lyhne E.K."/>
            <person name="Kogle M.E."/>
            <person name="Barry K."/>
            <person name="Clum A."/>
            <person name="Na H."/>
            <person name="Ledsgaard L."/>
            <person name="Lin J."/>
            <person name="Lipzen A."/>
            <person name="Kuo A."/>
            <person name="Riley R."/>
            <person name="Mondo S."/>
            <person name="LaButti K."/>
            <person name="Haridas S."/>
            <person name="Pangalinan J."/>
            <person name="Salamov A.A."/>
            <person name="Simmons B.A."/>
            <person name="Magnuson J.K."/>
            <person name="Chen J."/>
            <person name="Drula E."/>
            <person name="Henrissat B."/>
            <person name="Wiebenga A."/>
            <person name="Lubbers R.J."/>
            <person name="Gomes A.C."/>
            <person name="Macurrencykelacurrency M.R."/>
            <person name="Stajich J."/>
            <person name="Grigoriev I.V."/>
            <person name="Mortensen U.H."/>
            <person name="De vries R.P."/>
            <person name="Baker S.E."/>
            <person name="Andersen M.R."/>
        </authorList>
    </citation>
    <scope>NUCLEOTIDE SEQUENCE [LARGE SCALE GENOMIC DNA]</scope>
    <source>
        <strain evidence="2 3">CBS 756.74</strain>
    </source>
</reference>
<name>A0ABR4KWA6_9EURO</name>
<protein>
    <recommendedName>
        <fullName evidence="4">Secreted protein</fullName>
    </recommendedName>
</protein>
<organism evidence="2 3">
    <name type="scientific">Aspergillus pseudodeflectus</name>
    <dbReference type="NCBI Taxonomy" id="176178"/>
    <lineage>
        <taxon>Eukaryota</taxon>
        <taxon>Fungi</taxon>
        <taxon>Dikarya</taxon>
        <taxon>Ascomycota</taxon>
        <taxon>Pezizomycotina</taxon>
        <taxon>Eurotiomycetes</taxon>
        <taxon>Eurotiomycetidae</taxon>
        <taxon>Eurotiales</taxon>
        <taxon>Aspergillaceae</taxon>
        <taxon>Aspergillus</taxon>
        <taxon>Aspergillus subgen. Nidulantes</taxon>
    </lineage>
</organism>
<dbReference type="EMBL" id="JBFXLR010000008">
    <property type="protein sequence ID" value="KAL2856094.1"/>
    <property type="molecule type" value="Genomic_DNA"/>
</dbReference>
<keyword evidence="1" id="KW-0732">Signal</keyword>
<feature type="signal peptide" evidence="1">
    <location>
        <begin position="1"/>
        <end position="29"/>
    </location>
</feature>
<comment type="caution">
    <text evidence="2">The sequence shown here is derived from an EMBL/GenBank/DDBJ whole genome shotgun (WGS) entry which is preliminary data.</text>
</comment>
<evidence type="ECO:0000256" key="1">
    <source>
        <dbReference type="SAM" id="SignalP"/>
    </source>
</evidence>
<sequence>MTTPLSTCSRGLRRGSAFLQLLLVALTSSRLSINSHSPPFYASSAPYPCCGWCAFANRSPPLALQFPGFEPTEVLCTMSHRRLAQLPRCHIAQCASERTWA</sequence>
<dbReference type="Proteomes" id="UP001610444">
    <property type="component" value="Unassembled WGS sequence"/>
</dbReference>
<evidence type="ECO:0008006" key="4">
    <source>
        <dbReference type="Google" id="ProtNLM"/>
    </source>
</evidence>
<feature type="chain" id="PRO_5047404814" description="Secreted protein" evidence="1">
    <location>
        <begin position="30"/>
        <end position="101"/>
    </location>
</feature>
<proteinExistence type="predicted"/>